<dbReference type="InParanoid" id="A0A1X7VJR7"/>
<proteinExistence type="predicted"/>
<protein>
    <recommendedName>
        <fullName evidence="2">HECT domain-containing protein</fullName>
    </recommendedName>
</protein>
<reference evidence="1" key="1">
    <citation type="submission" date="2017-05" db="UniProtKB">
        <authorList>
            <consortium name="EnsemblMetazoa"/>
        </authorList>
    </citation>
    <scope>IDENTIFICATION</scope>
</reference>
<organism evidence="1">
    <name type="scientific">Amphimedon queenslandica</name>
    <name type="common">Sponge</name>
    <dbReference type="NCBI Taxonomy" id="400682"/>
    <lineage>
        <taxon>Eukaryota</taxon>
        <taxon>Metazoa</taxon>
        <taxon>Porifera</taxon>
        <taxon>Demospongiae</taxon>
        <taxon>Heteroscleromorpha</taxon>
        <taxon>Haplosclerida</taxon>
        <taxon>Niphatidae</taxon>
        <taxon>Amphimedon</taxon>
    </lineage>
</organism>
<evidence type="ECO:0000313" key="1">
    <source>
        <dbReference type="EnsemblMetazoa" id="Aqu2.1.40055_001"/>
    </source>
</evidence>
<accession>A0A1X7VJR7</accession>
<name>A0A1X7VJR7_AMPQE</name>
<dbReference type="EnsemblMetazoa" id="Aqu2.1.40055_001">
    <property type="protein sequence ID" value="Aqu2.1.40055_001"/>
    <property type="gene ID" value="Aqu2.1.40055"/>
</dbReference>
<evidence type="ECO:0008006" key="2">
    <source>
        <dbReference type="Google" id="ProtNLM"/>
    </source>
</evidence>
<sequence>MWRHHFVCLAYKDQLRIPTADKEKDDLLKAGLGEKFIVFDNLDMGPNSYREKLLQEFARLENGGGFYSISHQESPPEPVFDLTGHDDSSDEELPSFRDFFNSMNNESDGIQREMVNSAIDASLSEDAGIVVKDIQSTTQCHSCLEEVLHQLNNTPGSYEMLSIEANEYYKLGMYTAMSILQGGCGLPFLPEPFYQYLISGQYVGVSEYVESEDLLDMPQLKTIVNKVHGYCVRIEGH</sequence>
<dbReference type="AlphaFoldDB" id="A0A1X7VJR7"/>